<dbReference type="Proteomes" id="UP000887023">
    <property type="component" value="Chromosome"/>
</dbReference>
<proteinExistence type="predicted"/>
<organism evidence="1 2">
    <name type="scientific">Skermania pinensis</name>
    <dbReference type="NCBI Taxonomy" id="39122"/>
    <lineage>
        <taxon>Bacteria</taxon>
        <taxon>Bacillati</taxon>
        <taxon>Actinomycetota</taxon>
        <taxon>Actinomycetes</taxon>
        <taxon>Mycobacteriales</taxon>
        <taxon>Gordoniaceae</taxon>
        <taxon>Skermania</taxon>
    </lineage>
</organism>
<dbReference type="EMBL" id="CP079105">
    <property type="protein sequence ID" value="QXQ15576.1"/>
    <property type="molecule type" value="Genomic_DNA"/>
</dbReference>
<reference evidence="1" key="1">
    <citation type="submission" date="2021-07" db="EMBL/GenBank/DDBJ databases">
        <title>Candidatus Kaistella beijingensis sp. nov. isolated from a municipal wastewater treatment plant is involved in sludge foaming.</title>
        <authorList>
            <person name="Song Y."/>
            <person name="Liu S.-J."/>
        </authorList>
    </citation>
    <scope>NUCLEOTIDE SEQUENCE</scope>
    <source>
        <strain evidence="1">DSM 43998</strain>
    </source>
</reference>
<evidence type="ECO:0008006" key="3">
    <source>
        <dbReference type="Google" id="ProtNLM"/>
    </source>
</evidence>
<name>A0ABX8SE21_9ACTN</name>
<sequence>MAHVELSDEQRLGLNAALSEARCRGVSVDEPGGIVRIQLDVLTLPESGPPPPDAAVSLVLSGVARIAASFRLIRWDAHEPLVHPLTPAGLDEAVRSFEGGALHGWEFIDLPESSWAIWREMLSFDVTLGDRTGQHVLEMSQEEGMIDPRVLDLRVWFDTISVEGITGQPLSLTDFIAGGVRWWAAHDSGDPRTLVDDVAPPL</sequence>
<evidence type="ECO:0000313" key="2">
    <source>
        <dbReference type="Proteomes" id="UP000887023"/>
    </source>
</evidence>
<keyword evidence="2" id="KW-1185">Reference proteome</keyword>
<protein>
    <recommendedName>
        <fullName evidence="3">DUF3000 family protein</fullName>
    </recommendedName>
</protein>
<evidence type="ECO:0000313" key="1">
    <source>
        <dbReference type="EMBL" id="QXQ15576.1"/>
    </source>
</evidence>
<accession>A0ABX8SE21</accession>
<gene>
    <name evidence="1" type="ORF">KV203_00570</name>
</gene>